<dbReference type="Gene3D" id="3.40.50.2000">
    <property type="entry name" value="Glycogen Phosphorylase B"/>
    <property type="match status" value="2"/>
</dbReference>
<evidence type="ECO:0000259" key="4">
    <source>
        <dbReference type="Pfam" id="PF13439"/>
    </source>
</evidence>
<proteinExistence type="predicted"/>
<dbReference type="Pfam" id="PF13439">
    <property type="entry name" value="Glyco_transf_4"/>
    <property type="match status" value="1"/>
</dbReference>
<evidence type="ECO:0000256" key="2">
    <source>
        <dbReference type="ARBA" id="ARBA00022676"/>
    </source>
</evidence>
<gene>
    <name evidence="5" type="ORF">GCM10023205_31770</name>
</gene>
<sequence length="370" mass="38285">MRVLLVVDDLDIGGAQRQVVGLARALAERGNTVVLACTTGGDSPTAASLAEAGVRVEVLGHRHVTKRFSPGFAARIARLARTGRFDVLHGHVHAAAMAAAAAGPAAGVPVVVTEHSMASWRGSVARGYSRPLYRRCAAVLAVSDEIARRLRTVDRVPPGRVVVLGTALFPDSRDAVPGYPPGATFGGLLSPRQGVRVGVVARLQPEKGIDVFLHAVARVAPEHPDARFTVVGDGDLRAPLTALAARLGLADHVRFVGACHHGEAAVAAFDVLCVPSLTEGAPLVVLEALTAGVPVVASAVGAIPEQLEDAGVLVPPGDPAALAEALRRLLDDAGERFHLGTAALKRAASLPTAADVTDAVEEVYRRVVGR</sequence>
<keyword evidence="2" id="KW-0328">Glycosyltransferase</keyword>
<keyword evidence="3" id="KW-0808">Transferase</keyword>
<reference evidence="6" key="1">
    <citation type="journal article" date="2019" name="Int. J. Syst. Evol. Microbiol.">
        <title>The Global Catalogue of Microorganisms (GCM) 10K type strain sequencing project: providing services to taxonomists for standard genome sequencing and annotation.</title>
        <authorList>
            <consortium name="The Broad Institute Genomics Platform"/>
            <consortium name="The Broad Institute Genome Sequencing Center for Infectious Disease"/>
            <person name="Wu L."/>
            <person name="Ma J."/>
        </authorList>
    </citation>
    <scope>NUCLEOTIDE SEQUENCE [LARGE SCALE GENOMIC DNA]</scope>
    <source>
        <strain evidence="6">JCM 17986</strain>
    </source>
</reference>
<dbReference type="PANTHER" id="PTHR12526">
    <property type="entry name" value="GLYCOSYLTRANSFERASE"/>
    <property type="match status" value="1"/>
</dbReference>
<dbReference type="InterPro" id="IPR028098">
    <property type="entry name" value="Glyco_trans_4-like_N"/>
</dbReference>
<feature type="domain" description="Glycosyltransferase subfamily 4-like N-terminal" evidence="4">
    <location>
        <begin position="12"/>
        <end position="164"/>
    </location>
</feature>
<dbReference type="Proteomes" id="UP001500466">
    <property type="component" value="Unassembled WGS sequence"/>
</dbReference>
<evidence type="ECO:0000313" key="6">
    <source>
        <dbReference type="Proteomes" id="UP001500466"/>
    </source>
</evidence>
<keyword evidence="6" id="KW-1185">Reference proteome</keyword>
<dbReference type="CDD" id="cd03801">
    <property type="entry name" value="GT4_PimA-like"/>
    <property type="match status" value="1"/>
</dbReference>
<dbReference type="PANTHER" id="PTHR12526:SF636">
    <property type="entry name" value="BLL3647 PROTEIN"/>
    <property type="match status" value="1"/>
</dbReference>
<evidence type="ECO:0000313" key="5">
    <source>
        <dbReference type="EMBL" id="GAA4965159.1"/>
    </source>
</evidence>
<evidence type="ECO:0000256" key="3">
    <source>
        <dbReference type="ARBA" id="ARBA00022679"/>
    </source>
</evidence>
<dbReference type="SUPFAM" id="SSF53756">
    <property type="entry name" value="UDP-Glycosyltransferase/glycogen phosphorylase"/>
    <property type="match status" value="1"/>
</dbReference>
<organism evidence="5 6">
    <name type="scientific">Yinghuangia aomiensis</name>
    <dbReference type="NCBI Taxonomy" id="676205"/>
    <lineage>
        <taxon>Bacteria</taxon>
        <taxon>Bacillati</taxon>
        <taxon>Actinomycetota</taxon>
        <taxon>Actinomycetes</taxon>
        <taxon>Kitasatosporales</taxon>
        <taxon>Streptomycetaceae</taxon>
        <taxon>Yinghuangia</taxon>
    </lineage>
</organism>
<evidence type="ECO:0000256" key="1">
    <source>
        <dbReference type="ARBA" id="ARBA00021292"/>
    </source>
</evidence>
<name>A0ABP9H9T2_9ACTN</name>
<dbReference type="Pfam" id="PF13692">
    <property type="entry name" value="Glyco_trans_1_4"/>
    <property type="match status" value="1"/>
</dbReference>
<accession>A0ABP9H9T2</accession>
<comment type="caution">
    <text evidence="5">The sequence shown here is derived from an EMBL/GenBank/DDBJ whole genome shotgun (WGS) entry which is preliminary data.</text>
</comment>
<protein>
    <recommendedName>
        <fullName evidence="1">D-inositol 3-phosphate glycosyltransferase</fullName>
    </recommendedName>
</protein>
<dbReference type="EMBL" id="BAABHS010000010">
    <property type="protein sequence ID" value="GAA4965159.1"/>
    <property type="molecule type" value="Genomic_DNA"/>
</dbReference>